<dbReference type="InterPro" id="IPR002575">
    <property type="entry name" value="Aminoglycoside_PTrfase"/>
</dbReference>
<dbReference type="STRING" id="708187.A0A1Q8S099"/>
<feature type="region of interest" description="Disordered" evidence="1">
    <location>
        <begin position="50"/>
        <end position="104"/>
    </location>
</feature>
<keyword evidence="4" id="KW-1185">Reference proteome</keyword>
<dbReference type="OrthoDB" id="5598852at2759"/>
<dbReference type="InterPro" id="IPR011009">
    <property type="entry name" value="Kinase-like_dom_sf"/>
</dbReference>
<evidence type="ECO:0000256" key="1">
    <source>
        <dbReference type="SAM" id="MobiDB-lite"/>
    </source>
</evidence>
<feature type="compositionally biased region" description="Gly residues" evidence="1">
    <location>
        <begin position="91"/>
        <end position="101"/>
    </location>
</feature>
<evidence type="ECO:0000313" key="4">
    <source>
        <dbReference type="Proteomes" id="UP000186583"/>
    </source>
</evidence>
<evidence type="ECO:0000259" key="2">
    <source>
        <dbReference type="Pfam" id="PF01636"/>
    </source>
</evidence>
<organism evidence="3 4">
    <name type="scientific">Colletotrichum chlorophyti</name>
    <dbReference type="NCBI Taxonomy" id="708187"/>
    <lineage>
        <taxon>Eukaryota</taxon>
        <taxon>Fungi</taxon>
        <taxon>Dikarya</taxon>
        <taxon>Ascomycota</taxon>
        <taxon>Pezizomycotina</taxon>
        <taxon>Sordariomycetes</taxon>
        <taxon>Hypocreomycetidae</taxon>
        <taxon>Glomerellales</taxon>
        <taxon>Glomerellaceae</taxon>
        <taxon>Colletotrichum</taxon>
    </lineage>
</organism>
<name>A0A1Q8S099_9PEZI</name>
<accession>A0A1Q8S099</accession>
<proteinExistence type="predicted"/>
<dbReference type="AlphaFoldDB" id="A0A1Q8S099"/>
<comment type="caution">
    <text evidence="3">The sequence shown here is derived from an EMBL/GenBank/DDBJ whole genome shotgun (WGS) entry which is preliminary data.</text>
</comment>
<gene>
    <name evidence="3" type="ORF">CCHL11_03474</name>
</gene>
<feature type="compositionally biased region" description="Gly residues" evidence="1">
    <location>
        <begin position="52"/>
        <end position="76"/>
    </location>
</feature>
<evidence type="ECO:0000313" key="3">
    <source>
        <dbReference type="EMBL" id="OLN93969.1"/>
    </source>
</evidence>
<dbReference type="SUPFAM" id="SSF56112">
    <property type="entry name" value="Protein kinase-like (PK-like)"/>
    <property type="match status" value="1"/>
</dbReference>
<dbReference type="Gene3D" id="3.90.1200.10">
    <property type="match status" value="1"/>
</dbReference>
<reference evidence="3 4" key="1">
    <citation type="submission" date="2016-11" db="EMBL/GenBank/DDBJ databases">
        <title>Draft Genome Assembly of Colletotrichum chlorophyti a pathogen of herbaceous plants.</title>
        <authorList>
            <person name="Gan P."/>
            <person name="Narusaka M."/>
            <person name="Tsushima A."/>
            <person name="Narusaka Y."/>
            <person name="Takano Y."/>
            <person name="Shirasu K."/>
        </authorList>
    </citation>
    <scope>NUCLEOTIDE SEQUENCE [LARGE SCALE GENOMIC DNA]</scope>
    <source>
        <strain evidence="3 4">NTL11</strain>
    </source>
</reference>
<feature type="domain" description="Aminoglycoside phosphotransferase" evidence="2">
    <location>
        <begin position="149"/>
        <end position="288"/>
    </location>
</feature>
<protein>
    <recommendedName>
        <fullName evidence="2">Aminoglycoside phosphotransferase domain-containing protein</fullName>
    </recommendedName>
</protein>
<dbReference type="Proteomes" id="UP000186583">
    <property type="component" value="Unassembled WGS sequence"/>
</dbReference>
<sequence length="420" mass="45521">MARCGLKASAAARAREFGRELFPGWEVAAAPGQGFCSYTLLLESGAWTRAGSDGGTGSQSSHDGGGSGGGGAGGSSAEGSQDDTGRSSEGSGDGMGRGGNGRRLIQFRPRRHGIDVRICGEARRVFGSGVVPDVQDLGVLGGLETLDGRNDGELCVYAMERVGGVSLAEFRKVAGDEGRRAGRRRVVADLAVLFGDSWRGRRDRDEVSEGRVGGSIAWRLGVLEGLPWEFGEVVRGLKKDLREIEGLPWVVTHGDLVAGNIMVYPGGKRARDRDGGVVGVVDWAEAEWLPFGVGMYGLEEVLGEDVVVDDDDRGTRTRFEYYPEAKGLRALFWDEVGRVVADEAAVRLAKRAQVLGVLLWRGIAFDDGALGRVVDEERDWWDSQRLRVWLFGEGGLGLEHPRRRRWWGSRAFRRVGRCCL</sequence>
<dbReference type="EMBL" id="MPGH01000048">
    <property type="protein sequence ID" value="OLN93969.1"/>
    <property type="molecule type" value="Genomic_DNA"/>
</dbReference>
<dbReference type="Pfam" id="PF01636">
    <property type="entry name" value="APH"/>
    <property type="match status" value="1"/>
</dbReference>